<dbReference type="GO" id="GO:0005634">
    <property type="term" value="C:nucleus"/>
    <property type="evidence" value="ECO:0007669"/>
    <property type="project" value="TreeGrafter"/>
</dbReference>
<dbReference type="Gene3D" id="3.30.420.10">
    <property type="entry name" value="Ribonuclease H-like superfamily/Ribonuclease H"/>
    <property type="match status" value="1"/>
</dbReference>
<evidence type="ECO:0000259" key="1">
    <source>
        <dbReference type="Pfam" id="PF21762"/>
    </source>
</evidence>
<gene>
    <name evidence="2" type="ORF">ZT1A5_G5356</name>
</gene>
<dbReference type="GO" id="GO:0003676">
    <property type="term" value="F:nucleic acid binding"/>
    <property type="evidence" value="ECO:0007669"/>
    <property type="project" value="InterPro"/>
</dbReference>
<dbReference type="InterPro" id="IPR012337">
    <property type="entry name" value="RNaseH-like_sf"/>
</dbReference>
<reference evidence="2 3" key="1">
    <citation type="submission" date="2016-10" db="EMBL/GenBank/DDBJ databases">
        <authorList>
            <person name="Varghese N."/>
        </authorList>
    </citation>
    <scope>NUCLEOTIDE SEQUENCE [LARGE SCALE GENOMIC DNA]</scope>
</reference>
<dbReference type="PANTHER" id="PTHR28083">
    <property type="entry name" value="GOOD FOR FULL DBP5 ACTIVITY PROTEIN 2"/>
    <property type="match status" value="1"/>
</dbReference>
<dbReference type="Proteomes" id="UP000215453">
    <property type="component" value="Chromosome 4"/>
</dbReference>
<proteinExistence type="predicted"/>
<dbReference type="PANTHER" id="PTHR28083:SF1">
    <property type="entry name" value="GOOD FOR FULL DBP5 ACTIVITY PROTEIN 2"/>
    <property type="match status" value="1"/>
</dbReference>
<feature type="domain" description="Gfd2/YDR514C-like C-terminal" evidence="1">
    <location>
        <begin position="162"/>
        <end position="284"/>
    </location>
</feature>
<dbReference type="EMBL" id="LT882679">
    <property type="protein sequence ID" value="SMY23915.1"/>
    <property type="molecule type" value="Genomic_DNA"/>
</dbReference>
<accession>A0A1Y6LHU9</accession>
<evidence type="ECO:0000313" key="2">
    <source>
        <dbReference type="EMBL" id="SMY23915.1"/>
    </source>
</evidence>
<organism evidence="2 3">
    <name type="scientific">Zymoseptoria tritici ST99CH_1A5</name>
    <dbReference type="NCBI Taxonomy" id="1276529"/>
    <lineage>
        <taxon>Eukaryota</taxon>
        <taxon>Fungi</taxon>
        <taxon>Dikarya</taxon>
        <taxon>Ascomycota</taxon>
        <taxon>Pezizomycotina</taxon>
        <taxon>Dothideomycetes</taxon>
        <taxon>Dothideomycetidae</taxon>
        <taxon>Mycosphaerellales</taxon>
        <taxon>Mycosphaerellaceae</taxon>
        <taxon>Zymoseptoria</taxon>
    </lineage>
</organism>
<dbReference type="InterPro" id="IPR048519">
    <property type="entry name" value="Gfd2/YDR514C-like_C"/>
</dbReference>
<name>A0A1Y6LHU9_ZYMTR</name>
<dbReference type="InterPro" id="IPR040151">
    <property type="entry name" value="Gfd2/YDR514C-like"/>
</dbReference>
<dbReference type="SUPFAM" id="SSF53098">
    <property type="entry name" value="Ribonuclease H-like"/>
    <property type="match status" value="1"/>
</dbReference>
<sequence length="357" mass="40473">MTPQSQQTIPKHLLPTTSIKLKQRRWRQAWYHDKERESLREMWHHDIKAYLAGFRLSDADHDQIIEQGMAAFTTLLIRMLKHAQFADYERRGHTACADLVTTMTSQPNSLPPSDLPIFIAIDFEGEVHNRGITEFGLARLHPQNLQSGIQGMDLALSSKRSRGKFLFGEYVRIDSVQLPDVIRNELRGDKRRKMVLVGHSISSELHTMRVLGVPIEAFENVVGSKFSSSPTGPNPVIWLLALYLPRLKGFSLQGLLDHLQIGYEDNTFHCAGNDAYYTMQAFLALMVHRADGVTRKTGSGAVACGDPETRMYERIKELAWKKALLKREVRSRMDAEAYRKDGQEDECGVFGGMCEDG</sequence>
<dbReference type="InterPro" id="IPR036397">
    <property type="entry name" value="RNaseH_sf"/>
</dbReference>
<dbReference type="Pfam" id="PF21762">
    <property type="entry name" value="DEDDh_C"/>
    <property type="match status" value="1"/>
</dbReference>
<evidence type="ECO:0000313" key="3">
    <source>
        <dbReference type="Proteomes" id="UP000215453"/>
    </source>
</evidence>
<dbReference type="AlphaFoldDB" id="A0A1Y6LHU9"/>
<protein>
    <recommendedName>
        <fullName evidence="1">Gfd2/YDR514C-like C-terminal domain-containing protein</fullName>
    </recommendedName>
</protein>